<dbReference type="RefSeq" id="WP_029281039.1">
    <property type="nucleotide sequence ID" value="NZ_CP176757.1"/>
</dbReference>
<dbReference type="PROSITE" id="PS51257">
    <property type="entry name" value="PROKAR_LIPOPROTEIN"/>
    <property type="match status" value="1"/>
</dbReference>
<feature type="domain" description="Fe/B12 periplasmic-binding" evidence="4">
    <location>
        <begin position="67"/>
        <end position="321"/>
    </location>
</feature>
<dbReference type="GO" id="GO:0071281">
    <property type="term" value="P:cellular response to iron ion"/>
    <property type="evidence" value="ECO:0007669"/>
    <property type="project" value="TreeGrafter"/>
</dbReference>
<dbReference type="PANTHER" id="PTHR30535">
    <property type="entry name" value="VITAMIN B12-BINDING PROTEIN"/>
    <property type="match status" value="1"/>
</dbReference>
<name>A0A084H478_METID</name>
<dbReference type="InterPro" id="IPR002491">
    <property type="entry name" value="ABC_transptr_periplasmic_BD"/>
</dbReference>
<dbReference type="InterPro" id="IPR050902">
    <property type="entry name" value="ABC_Transporter_SBP"/>
</dbReference>
<accession>A0A084H478</accession>
<dbReference type="CDD" id="cd01143">
    <property type="entry name" value="YvrC"/>
    <property type="match status" value="1"/>
</dbReference>
<dbReference type="AlphaFoldDB" id="A0A084H478"/>
<reference evidence="5 6" key="1">
    <citation type="journal article" date="2005" name="Int. J. Syst. Evol. Microbiol.">
        <title>Bacillus cibi sp. nov., isolated from jeotgal, a traditional Korean fermented seafood.</title>
        <authorList>
            <person name="Yoon J.H."/>
            <person name="Lee C.H."/>
            <person name="Oh T.K."/>
        </authorList>
    </citation>
    <scope>NUCLEOTIDE SEQUENCE [LARGE SCALE GENOMIC DNA]</scope>
    <source>
        <strain evidence="5 6">DSM 16189</strain>
    </source>
</reference>
<dbReference type="STRING" id="246786.GS18_0205595"/>
<proteinExistence type="inferred from homology"/>
<feature type="signal peptide" evidence="3">
    <location>
        <begin position="1"/>
        <end position="27"/>
    </location>
</feature>
<comment type="caution">
    <text evidence="5">The sequence shown here is derived from an EMBL/GenBank/DDBJ whole genome shotgun (WGS) entry which is preliminary data.</text>
</comment>
<dbReference type="SUPFAM" id="SSF53807">
    <property type="entry name" value="Helical backbone' metal receptor"/>
    <property type="match status" value="1"/>
</dbReference>
<comment type="similarity">
    <text evidence="1">Belongs to the bacterial solute-binding protein 8 family.</text>
</comment>
<keyword evidence="2 3" id="KW-0732">Signal</keyword>
<protein>
    <submittedName>
        <fullName evidence="5">Iron ABC transporter substrate-binding protein</fullName>
    </submittedName>
</protein>
<keyword evidence="6" id="KW-1185">Reference proteome</keyword>
<sequence length="324" mass="35636">MKLPTYFTRITLILMLLAGILSGCAQGDQTQPAGTKKEQAEKSEASFPVTVTDDAGNEITLEEKPEKIVSLLPSTTEILFALGLGDEIVGVSDYDNYPEAAAQKEKVGAQDMNAEKIIALQPDIAFLQDYHAQNHGEIIKQYEAAGIKVFIVGSQTSFDQVYTAIRTIGKATDTLDKADSIINDMDKKVASIKEKAKEVKDPKRVWIEVSPQPEIYTTGKGTFMNEMLEMIGAENVAASEEGWVKMDEEKIVSSNPDTIITTYGYYVENPAEQVLSRSGWNSIKAVQSKQVFDVNSDLVTRPGPRLADGAEELGRLIYPDIFKK</sequence>
<dbReference type="PANTHER" id="PTHR30535:SF34">
    <property type="entry name" value="MOLYBDATE-BINDING PROTEIN MOLA"/>
    <property type="match status" value="1"/>
</dbReference>
<dbReference type="Pfam" id="PF01497">
    <property type="entry name" value="Peripla_BP_2"/>
    <property type="match status" value="1"/>
</dbReference>
<gene>
    <name evidence="5" type="ORF">GS18_0205595</name>
</gene>
<dbReference type="InterPro" id="IPR054828">
    <property type="entry name" value="Vit_B12_bind_prot"/>
</dbReference>
<dbReference type="EMBL" id="JNVC02000001">
    <property type="protein sequence ID" value="KEZ54390.1"/>
    <property type="molecule type" value="Genomic_DNA"/>
</dbReference>
<dbReference type="OrthoDB" id="9816357at2"/>
<evidence type="ECO:0000256" key="3">
    <source>
        <dbReference type="SAM" id="SignalP"/>
    </source>
</evidence>
<evidence type="ECO:0000259" key="4">
    <source>
        <dbReference type="PROSITE" id="PS50983"/>
    </source>
</evidence>
<organism evidence="5 6">
    <name type="scientific">Metabacillus indicus</name>
    <name type="common">Bacillus indicus</name>
    <dbReference type="NCBI Taxonomy" id="246786"/>
    <lineage>
        <taxon>Bacteria</taxon>
        <taxon>Bacillati</taxon>
        <taxon>Bacillota</taxon>
        <taxon>Bacilli</taxon>
        <taxon>Bacillales</taxon>
        <taxon>Bacillaceae</taxon>
        <taxon>Metabacillus</taxon>
    </lineage>
</organism>
<dbReference type="NCBIfam" id="NF038402">
    <property type="entry name" value="TroA_like"/>
    <property type="match status" value="1"/>
</dbReference>
<dbReference type="Proteomes" id="UP000028549">
    <property type="component" value="Unassembled WGS sequence"/>
</dbReference>
<feature type="chain" id="PRO_5001776312" evidence="3">
    <location>
        <begin position="28"/>
        <end position="324"/>
    </location>
</feature>
<evidence type="ECO:0000256" key="2">
    <source>
        <dbReference type="ARBA" id="ARBA00022729"/>
    </source>
</evidence>
<dbReference type="Gene3D" id="3.40.50.1980">
    <property type="entry name" value="Nitrogenase molybdenum iron protein domain"/>
    <property type="match status" value="2"/>
</dbReference>
<evidence type="ECO:0000313" key="6">
    <source>
        <dbReference type="Proteomes" id="UP000028549"/>
    </source>
</evidence>
<evidence type="ECO:0000313" key="5">
    <source>
        <dbReference type="EMBL" id="KEZ54390.1"/>
    </source>
</evidence>
<dbReference type="PROSITE" id="PS50983">
    <property type="entry name" value="FE_B12_PBP"/>
    <property type="match status" value="1"/>
</dbReference>
<evidence type="ECO:0000256" key="1">
    <source>
        <dbReference type="ARBA" id="ARBA00008814"/>
    </source>
</evidence>